<dbReference type="InterPro" id="IPR008258">
    <property type="entry name" value="Transglycosylase_SLT_dom_1"/>
</dbReference>
<dbReference type="PANTHER" id="PTHR37423:SF2">
    <property type="entry name" value="MEMBRANE-BOUND LYTIC MUREIN TRANSGLYCOSYLASE C"/>
    <property type="match status" value="1"/>
</dbReference>
<dbReference type="InterPro" id="IPR000189">
    <property type="entry name" value="Transglyc_AS"/>
</dbReference>
<evidence type="ECO:0000256" key="1">
    <source>
        <dbReference type="ARBA" id="ARBA00007734"/>
    </source>
</evidence>
<sequence>MNSIDPRLVKTMLQLQLMPAVDLMSNRGSRLSSVDQAGGELFNSLLQQVLAGADSAQNGLYGASIDVNNGATWPVAFVNAGEAAQAVVTVSSRPTEFEELIAQSAAKHGVDPALIKAVIETESNFNPNAVSSAGAKGLMQLMDGTARGLGVSDSFNPAENIEGGTRFLSYLLDKYNGNAKAALAAYNAGPGRVDRLGIRSDSDVENNLAKLPGETQRYVGKVLKAMGEYAL</sequence>
<dbReference type="CDD" id="cd16896">
    <property type="entry name" value="LT_Slt70-like"/>
    <property type="match status" value="1"/>
</dbReference>
<gene>
    <name evidence="3" type="ORF">BG53_15045</name>
</gene>
<dbReference type="GO" id="GO:0016020">
    <property type="term" value="C:membrane"/>
    <property type="evidence" value="ECO:0007669"/>
    <property type="project" value="InterPro"/>
</dbReference>
<proteinExistence type="inferred from homology"/>
<dbReference type="InterPro" id="IPR023346">
    <property type="entry name" value="Lysozyme-like_dom_sf"/>
</dbReference>
<evidence type="ECO:0000313" key="3">
    <source>
        <dbReference type="EMBL" id="EXX92346.1"/>
    </source>
</evidence>
<evidence type="ECO:0000259" key="2">
    <source>
        <dbReference type="Pfam" id="PF01464"/>
    </source>
</evidence>
<keyword evidence="4" id="KW-1185">Reference proteome</keyword>
<dbReference type="AlphaFoldDB" id="A0A9W5S414"/>
<organism evidence="3 4">
    <name type="scientific">Paenibacillus darwinianus</name>
    <dbReference type="NCBI Taxonomy" id="1380763"/>
    <lineage>
        <taxon>Bacteria</taxon>
        <taxon>Bacillati</taxon>
        <taxon>Bacillota</taxon>
        <taxon>Bacilli</taxon>
        <taxon>Bacillales</taxon>
        <taxon>Paenibacillaceae</taxon>
        <taxon>Paenibacillus</taxon>
    </lineage>
</organism>
<dbReference type="Gene3D" id="1.10.530.10">
    <property type="match status" value="1"/>
</dbReference>
<dbReference type="EMBL" id="JFHU01000009">
    <property type="protein sequence ID" value="EXX92346.1"/>
    <property type="molecule type" value="Genomic_DNA"/>
</dbReference>
<dbReference type="GO" id="GO:0008933">
    <property type="term" value="F:peptidoglycan lytic transglycosylase activity"/>
    <property type="evidence" value="ECO:0007669"/>
    <property type="project" value="InterPro"/>
</dbReference>
<dbReference type="PROSITE" id="PS00922">
    <property type="entry name" value="TRANSGLYCOSYLASE"/>
    <property type="match status" value="1"/>
</dbReference>
<dbReference type="PANTHER" id="PTHR37423">
    <property type="entry name" value="SOLUBLE LYTIC MUREIN TRANSGLYCOSYLASE-RELATED"/>
    <property type="match status" value="1"/>
</dbReference>
<comment type="similarity">
    <text evidence="1">Belongs to the transglycosylase Slt family.</text>
</comment>
<accession>A0A9W5S414</accession>
<dbReference type="GO" id="GO:0000270">
    <property type="term" value="P:peptidoglycan metabolic process"/>
    <property type="evidence" value="ECO:0007669"/>
    <property type="project" value="InterPro"/>
</dbReference>
<dbReference type="RefSeq" id="WP_036581219.1">
    <property type="nucleotide sequence ID" value="NZ_KK082149.1"/>
</dbReference>
<comment type="caution">
    <text evidence="3">The sequence shown here is derived from an EMBL/GenBank/DDBJ whole genome shotgun (WGS) entry which is preliminary data.</text>
</comment>
<dbReference type="Proteomes" id="UP000053750">
    <property type="component" value="Unassembled WGS sequence"/>
</dbReference>
<protein>
    <submittedName>
        <fullName evidence="3">Transglycosylase</fullName>
    </submittedName>
</protein>
<name>A0A9W5S414_9BACL</name>
<evidence type="ECO:0000313" key="4">
    <source>
        <dbReference type="Proteomes" id="UP000053750"/>
    </source>
</evidence>
<feature type="domain" description="Transglycosylase SLT" evidence="2">
    <location>
        <begin position="100"/>
        <end position="196"/>
    </location>
</feature>
<reference evidence="3 4" key="1">
    <citation type="submission" date="2014-02" db="EMBL/GenBank/DDBJ databases">
        <title>Genome sequence of Paenibacillus darwinianus reveals adaptive mechanisms for survival in Antarctic soils.</title>
        <authorList>
            <person name="Dsouza M."/>
            <person name="Taylor M.W."/>
            <person name="Turner S.J."/>
            <person name="Aislabie J."/>
        </authorList>
    </citation>
    <scope>NUCLEOTIDE SEQUENCE [LARGE SCALE GENOMIC DNA]</scope>
    <source>
        <strain evidence="3 4">CE1</strain>
    </source>
</reference>
<dbReference type="SUPFAM" id="SSF53955">
    <property type="entry name" value="Lysozyme-like"/>
    <property type="match status" value="1"/>
</dbReference>
<dbReference type="Pfam" id="PF01464">
    <property type="entry name" value="SLT"/>
    <property type="match status" value="1"/>
</dbReference>